<reference evidence="8 9" key="1">
    <citation type="submission" date="2018-02" db="EMBL/GenBank/DDBJ databases">
        <title>Novel Leptospira species isolated from soil and water in Japan.</title>
        <authorList>
            <person name="Nakao R."/>
            <person name="Masuzawa T."/>
        </authorList>
    </citation>
    <scope>NUCLEOTIDE SEQUENCE [LARGE SCALE GENOMIC DNA]</scope>
    <source>
        <strain evidence="8 9">YH101</strain>
    </source>
</reference>
<keyword evidence="3 5" id="KW-1133">Transmembrane helix</keyword>
<evidence type="ECO:0000256" key="2">
    <source>
        <dbReference type="ARBA" id="ARBA00022692"/>
    </source>
</evidence>
<evidence type="ECO:0000256" key="1">
    <source>
        <dbReference type="ARBA" id="ARBA00004141"/>
    </source>
</evidence>
<dbReference type="InterPro" id="IPR035952">
    <property type="entry name" value="Rhomboid-like_sf"/>
</dbReference>
<dbReference type="GO" id="GO:0016020">
    <property type="term" value="C:membrane"/>
    <property type="evidence" value="ECO:0007669"/>
    <property type="project" value="UniProtKB-SubCell"/>
</dbReference>
<keyword evidence="4 5" id="KW-0472">Membrane</keyword>
<evidence type="ECO:0000313" key="9">
    <source>
        <dbReference type="Proteomes" id="UP000245133"/>
    </source>
</evidence>
<dbReference type="Pfam" id="PF20216">
    <property type="entry name" value="DUF6576"/>
    <property type="match status" value="1"/>
</dbReference>
<evidence type="ECO:0000256" key="5">
    <source>
        <dbReference type="SAM" id="Phobius"/>
    </source>
</evidence>
<sequence>MTLIAAYLGFPQGIVLGASGATFGLLCAYAIIWPNREVLFMLVFPLKTKFFVLILMLMIVFSQGGQIAHMAHLGGILGAFFLMKVYRSWQSQSKQPTWSLSRYLQKRRFQRYQEEMNKRENAKKHVDELLEKISQHGMNSLSRAEKKFLNEASQKYFNE</sequence>
<name>A0A2P2DYW9_9LEPT</name>
<dbReference type="InterPro" id="IPR022764">
    <property type="entry name" value="Peptidase_S54_rhomboid_dom"/>
</dbReference>
<dbReference type="AlphaFoldDB" id="A0A2P2DYW9"/>
<feature type="domain" description="Peptidase S54 rhomboid" evidence="6">
    <location>
        <begin position="6"/>
        <end position="85"/>
    </location>
</feature>
<evidence type="ECO:0000259" key="7">
    <source>
        <dbReference type="Pfam" id="PF20216"/>
    </source>
</evidence>
<keyword evidence="2 5" id="KW-0812">Transmembrane</keyword>
<dbReference type="InterPro" id="IPR046483">
    <property type="entry name" value="DUF6576"/>
</dbReference>
<feature type="transmembrane region" description="Helical" evidence="5">
    <location>
        <begin position="12"/>
        <end position="32"/>
    </location>
</feature>
<evidence type="ECO:0000256" key="3">
    <source>
        <dbReference type="ARBA" id="ARBA00022989"/>
    </source>
</evidence>
<proteinExistence type="predicted"/>
<feature type="transmembrane region" description="Helical" evidence="5">
    <location>
        <begin position="67"/>
        <end position="86"/>
    </location>
</feature>
<gene>
    <name evidence="8" type="ORF">LPTSP4_13410</name>
</gene>
<feature type="domain" description="DUF6576" evidence="7">
    <location>
        <begin position="118"/>
        <end position="155"/>
    </location>
</feature>
<organism evidence="8 9">
    <name type="scientific">Leptospira ryugenii</name>
    <dbReference type="NCBI Taxonomy" id="1917863"/>
    <lineage>
        <taxon>Bacteria</taxon>
        <taxon>Pseudomonadati</taxon>
        <taxon>Spirochaetota</taxon>
        <taxon>Spirochaetia</taxon>
        <taxon>Leptospirales</taxon>
        <taxon>Leptospiraceae</taxon>
        <taxon>Leptospira</taxon>
    </lineage>
</organism>
<dbReference type="GO" id="GO:0004252">
    <property type="term" value="F:serine-type endopeptidase activity"/>
    <property type="evidence" value="ECO:0007669"/>
    <property type="project" value="InterPro"/>
</dbReference>
<accession>A0A2P2DYW9</accession>
<comment type="caution">
    <text evidence="8">The sequence shown here is derived from an EMBL/GenBank/DDBJ whole genome shotgun (WGS) entry which is preliminary data.</text>
</comment>
<evidence type="ECO:0000313" key="8">
    <source>
        <dbReference type="EMBL" id="GBF49822.1"/>
    </source>
</evidence>
<dbReference type="Gene3D" id="1.20.1540.10">
    <property type="entry name" value="Rhomboid-like"/>
    <property type="match status" value="1"/>
</dbReference>
<comment type="subcellular location">
    <subcellularLocation>
        <location evidence="1">Membrane</location>
        <topology evidence="1">Multi-pass membrane protein</topology>
    </subcellularLocation>
</comment>
<dbReference type="Pfam" id="PF01694">
    <property type="entry name" value="Rhomboid"/>
    <property type="match status" value="1"/>
</dbReference>
<evidence type="ECO:0000256" key="4">
    <source>
        <dbReference type="ARBA" id="ARBA00023136"/>
    </source>
</evidence>
<dbReference type="SUPFAM" id="SSF144091">
    <property type="entry name" value="Rhomboid-like"/>
    <property type="match status" value="1"/>
</dbReference>
<keyword evidence="9" id="KW-1185">Reference proteome</keyword>
<feature type="transmembrane region" description="Helical" evidence="5">
    <location>
        <begin position="39"/>
        <end position="61"/>
    </location>
</feature>
<dbReference type="Proteomes" id="UP000245133">
    <property type="component" value="Unassembled WGS sequence"/>
</dbReference>
<evidence type="ECO:0000259" key="6">
    <source>
        <dbReference type="Pfam" id="PF01694"/>
    </source>
</evidence>
<dbReference type="EMBL" id="BFBB01000003">
    <property type="protein sequence ID" value="GBF49822.1"/>
    <property type="molecule type" value="Genomic_DNA"/>
</dbReference>
<protein>
    <submittedName>
        <fullName evidence="8">Rhomboid family protein</fullName>
    </submittedName>
</protein>